<dbReference type="SUPFAM" id="SSF56300">
    <property type="entry name" value="Metallo-dependent phosphatases"/>
    <property type="match status" value="1"/>
</dbReference>
<feature type="domain" description="Calcineurin-like phosphoesterase" evidence="2">
    <location>
        <begin position="1"/>
        <end position="196"/>
    </location>
</feature>
<keyword evidence="3" id="KW-0540">Nuclease</keyword>
<dbReference type="Pfam" id="PF00149">
    <property type="entry name" value="Metallophos"/>
    <property type="match status" value="1"/>
</dbReference>
<name>A0ABP9I3J4_9ACTN</name>
<keyword evidence="4" id="KW-1185">Reference proteome</keyword>
<proteinExistence type="predicted"/>
<evidence type="ECO:0000256" key="1">
    <source>
        <dbReference type="ARBA" id="ARBA00022801"/>
    </source>
</evidence>
<dbReference type="PIRSF" id="PIRSF033091">
    <property type="entry name" value="Pesterase_YhaO"/>
    <property type="match status" value="1"/>
</dbReference>
<evidence type="ECO:0000313" key="4">
    <source>
        <dbReference type="Proteomes" id="UP001500466"/>
    </source>
</evidence>
<organism evidence="3 4">
    <name type="scientific">Yinghuangia aomiensis</name>
    <dbReference type="NCBI Taxonomy" id="676205"/>
    <lineage>
        <taxon>Bacteria</taxon>
        <taxon>Bacillati</taxon>
        <taxon>Actinomycetota</taxon>
        <taxon>Actinomycetes</taxon>
        <taxon>Kitasatosporales</taxon>
        <taxon>Streptomycetaceae</taxon>
        <taxon>Yinghuangia</taxon>
    </lineage>
</organism>
<dbReference type="Proteomes" id="UP001500466">
    <property type="component" value="Unassembled WGS sequence"/>
</dbReference>
<accession>A0ABP9I3J4</accession>
<dbReference type="EMBL" id="BAABHS010000032">
    <property type="protein sequence ID" value="GAA4986665.1"/>
    <property type="molecule type" value="Genomic_DNA"/>
</dbReference>
<evidence type="ECO:0000259" key="2">
    <source>
        <dbReference type="Pfam" id="PF00149"/>
    </source>
</evidence>
<protein>
    <submittedName>
        <fullName evidence="3">DNA repair exonuclease</fullName>
    </submittedName>
</protein>
<dbReference type="InterPro" id="IPR050535">
    <property type="entry name" value="DNA_Repair-Maintenance_Comp"/>
</dbReference>
<dbReference type="InterPro" id="IPR014576">
    <property type="entry name" value="Pesterase_YhaO"/>
</dbReference>
<dbReference type="PANTHER" id="PTHR30337:SF7">
    <property type="entry name" value="PHOSPHOESTERASE"/>
    <property type="match status" value="1"/>
</dbReference>
<reference evidence="4" key="1">
    <citation type="journal article" date="2019" name="Int. J. Syst. Evol. Microbiol.">
        <title>The Global Catalogue of Microorganisms (GCM) 10K type strain sequencing project: providing services to taxonomists for standard genome sequencing and annotation.</title>
        <authorList>
            <consortium name="The Broad Institute Genomics Platform"/>
            <consortium name="The Broad Institute Genome Sequencing Center for Infectious Disease"/>
            <person name="Wu L."/>
            <person name="Ma J."/>
        </authorList>
    </citation>
    <scope>NUCLEOTIDE SEQUENCE [LARGE SCALE GENOMIC DNA]</scope>
    <source>
        <strain evidence="4">JCM 17986</strain>
    </source>
</reference>
<dbReference type="InterPro" id="IPR004843">
    <property type="entry name" value="Calcineurin-like_PHP"/>
</dbReference>
<dbReference type="InterPro" id="IPR029052">
    <property type="entry name" value="Metallo-depent_PP-like"/>
</dbReference>
<keyword evidence="3" id="KW-0269">Exonuclease</keyword>
<dbReference type="PANTHER" id="PTHR30337">
    <property type="entry name" value="COMPONENT OF ATP-DEPENDENT DSDNA EXONUCLEASE"/>
    <property type="match status" value="1"/>
</dbReference>
<sequence length="418" mass="45006">MKLLHAADLHIDSPLRGLSRYPGAPVDVFRGAAREALANLVDFALAEDVGALLLAGDVYDGDWKDYRTGLYFTAQMQRLRDAGIRVYMVAGNHDAQSKITKELRLPANVHRFSTARPETVEDHELGIAVHGQGFADRDIQDNLAAEYPKARDGYFNVGLLHTALQGAEGHDMYAPCRVEDLTARGYDYWALGHIHARTVVRAGDPWIVFPGNLQGRHARETGPKGATLITVGGGDPDVRHHDLDAVRWEHLHVDVSGVSDDSGVLGLAEQAMRGATRDADGRPLAVRISFTGTSDAHELLWRDRERIDNELRAAAIDMDDLWVERIRVATSRVTADEDAADTTALLGDLRRTAAALGGDSAALEKLVRGLPGLRGAGGAADGDGTGVDDPAWRSRVFDEAVDLLAAMLGGGARPGGDA</sequence>
<dbReference type="Gene3D" id="3.60.21.10">
    <property type="match status" value="1"/>
</dbReference>
<gene>
    <name evidence="3" type="ORF">GCM10023205_66590</name>
</gene>
<dbReference type="CDD" id="cd00840">
    <property type="entry name" value="MPP_Mre11_N"/>
    <property type="match status" value="1"/>
</dbReference>
<dbReference type="GO" id="GO:0004527">
    <property type="term" value="F:exonuclease activity"/>
    <property type="evidence" value="ECO:0007669"/>
    <property type="project" value="UniProtKB-KW"/>
</dbReference>
<comment type="caution">
    <text evidence="3">The sequence shown here is derived from an EMBL/GenBank/DDBJ whole genome shotgun (WGS) entry which is preliminary data.</text>
</comment>
<evidence type="ECO:0000313" key="3">
    <source>
        <dbReference type="EMBL" id="GAA4986665.1"/>
    </source>
</evidence>
<keyword evidence="1" id="KW-0378">Hydrolase</keyword>
<dbReference type="RefSeq" id="WP_345679500.1">
    <property type="nucleotide sequence ID" value="NZ_BAABHS010000032.1"/>
</dbReference>
<dbReference type="InterPro" id="IPR041796">
    <property type="entry name" value="Mre11_N"/>
</dbReference>